<dbReference type="SMART" id="SM00471">
    <property type="entry name" value="HDc"/>
    <property type="match status" value="1"/>
</dbReference>
<dbReference type="GO" id="GO:0000166">
    <property type="term" value="F:nucleotide binding"/>
    <property type="evidence" value="ECO:0007669"/>
    <property type="project" value="UniProtKB-KW"/>
</dbReference>
<evidence type="ECO:0000256" key="2">
    <source>
        <dbReference type="ARBA" id="ARBA00022475"/>
    </source>
</evidence>
<evidence type="ECO:0000313" key="11">
    <source>
        <dbReference type="Proteomes" id="UP000199580"/>
    </source>
</evidence>
<accession>A0A1G8RGQ1</accession>
<evidence type="ECO:0000256" key="5">
    <source>
        <dbReference type="ARBA" id="ARBA00022989"/>
    </source>
</evidence>
<keyword evidence="3 8" id="KW-0812">Transmembrane</keyword>
<dbReference type="GO" id="GO:0016787">
    <property type="term" value="F:hydrolase activity"/>
    <property type="evidence" value="ECO:0007669"/>
    <property type="project" value="UniProtKB-KW"/>
</dbReference>
<dbReference type="EMBL" id="FNEZ01000001">
    <property type="protein sequence ID" value="SDJ16132.1"/>
    <property type="molecule type" value="Genomic_DNA"/>
</dbReference>
<evidence type="ECO:0000259" key="9">
    <source>
        <dbReference type="SMART" id="SM00471"/>
    </source>
</evidence>
<keyword evidence="4" id="KW-0547">Nucleotide-binding</keyword>
<reference evidence="10 11" key="1">
    <citation type="submission" date="2016-10" db="EMBL/GenBank/DDBJ databases">
        <authorList>
            <person name="de Groot N.N."/>
        </authorList>
    </citation>
    <scope>NUCLEOTIDE SEQUENCE [LARGE SCALE GENOMIC DNA]</scope>
    <source>
        <strain evidence="10 11">CGMCC 1.10076</strain>
    </source>
</reference>
<feature type="transmembrane region" description="Helical" evidence="8">
    <location>
        <begin position="277"/>
        <end position="296"/>
    </location>
</feature>
<evidence type="ECO:0000256" key="7">
    <source>
        <dbReference type="ARBA" id="ARBA00023136"/>
    </source>
</evidence>
<keyword evidence="5 8" id="KW-1133">Transmembrane helix</keyword>
<keyword evidence="10" id="KW-0378">Hydrolase</keyword>
<organism evidence="10 11">
    <name type="scientific">Flavobacterium noncentrifugens</name>
    <dbReference type="NCBI Taxonomy" id="1128970"/>
    <lineage>
        <taxon>Bacteria</taxon>
        <taxon>Pseudomonadati</taxon>
        <taxon>Bacteroidota</taxon>
        <taxon>Flavobacteriia</taxon>
        <taxon>Flavobacteriales</taxon>
        <taxon>Flavobacteriaceae</taxon>
        <taxon>Flavobacterium</taxon>
    </lineage>
</organism>
<keyword evidence="7 8" id="KW-0472">Membrane</keyword>
<evidence type="ECO:0000313" key="10">
    <source>
        <dbReference type="EMBL" id="SDJ16132.1"/>
    </source>
</evidence>
<dbReference type="CDD" id="cd00077">
    <property type="entry name" value="HDc"/>
    <property type="match status" value="1"/>
</dbReference>
<dbReference type="GO" id="GO:0005886">
    <property type="term" value="C:plasma membrane"/>
    <property type="evidence" value="ECO:0007669"/>
    <property type="project" value="UniProtKB-SubCell"/>
</dbReference>
<name>A0A1G8RGQ1_9FLAO</name>
<dbReference type="SUPFAM" id="SSF109604">
    <property type="entry name" value="HD-domain/PDEase-like"/>
    <property type="match status" value="1"/>
</dbReference>
<dbReference type="RefSeq" id="WP_091391369.1">
    <property type="nucleotide sequence ID" value="NZ_BKAI01000001.1"/>
</dbReference>
<feature type="domain" description="HD/PDEase" evidence="9">
    <location>
        <begin position="23"/>
        <end position="257"/>
    </location>
</feature>
<dbReference type="AlphaFoldDB" id="A0A1G8RGQ1"/>
<dbReference type="InterPro" id="IPR003607">
    <property type="entry name" value="HD/PDEase_dom"/>
</dbReference>
<dbReference type="Pfam" id="PF18967">
    <property type="entry name" value="PycTM"/>
    <property type="match status" value="1"/>
</dbReference>
<keyword evidence="2" id="KW-1003">Cell membrane</keyword>
<proteinExistence type="predicted"/>
<dbReference type="Gene3D" id="1.10.3210.10">
    <property type="entry name" value="Hypothetical protein af1432"/>
    <property type="match status" value="1"/>
</dbReference>
<keyword evidence="11" id="KW-1185">Reference proteome</keyword>
<evidence type="ECO:0000256" key="6">
    <source>
        <dbReference type="ARBA" id="ARBA00023118"/>
    </source>
</evidence>
<dbReference type="STRING" id="1128970.SAMN04487935_0116"/>
<dbReference type="GO" id="GO:0051607">
    <property type="term" value="P:defense response to virus"/>
    <property type="evidence" value="ECO:0007669"/>
    <property type="project" value="UniProtKB-KW"/>
</dbReference>
<dbReference type="Proteomes" id="UP000199580">
    <property type="component" value="Unassembled WGS sequence"/>
</dbReference>
<dbReference type="Pfam" id="PF24391">
    <property type="entry name" value="HD-CE"/>
    <property type="match status" value="1"/>
</dbReference>
<protein>
    <submittedName>
        <fullName evidence="10">Predicted metal-dependent phosphohydrolase, HD superfamily</fullName>
    </submittedName>
</protein>
<evidence type="ECO:0000256" key="8">
    <source>
        <dbReference type="SAM" id="Phobius"/>
    </source>
</evidence>
<feature type="transmembrane region" description="Helical" evidence="8">
    <location>
        <begin position="246"/>
        <end position="265"/>
    </location>
</feature>
<comment type="subcellular location">
    <subcellularLocation>
        <location evidence="1">Cell membrane</location>
    </subcellularLocation>
</comment>
<dbReference type="InterPro" id="IPR043760">
    <property type="entry name" value="PycTM_dom"/>
</dbReference>
<evidence type="ECO:0000256" key="4">
    <source>
        <dbReference type="ARBA" id="ARBA00022741"/>
    </source>
</evidence>
<evidence type="ECO:0000256" key="1">
    <source>
        <dbReference type="ARBA" id="ARBA00004236"/>
    </source>
</evidence>
<keyword evidence="6" id="KW-0051">Antiviral defense</keyword>
<sequence>MNIIQKAEDFVFALFKDRLSPSYTYHNFNHTSRVVNATEKLIESEKLTKTEETALLLAAWFHDTGYVDGAQRHEVKSIVYLNEFLKDSDVDPAILPLAENLIRATEFNREPQNVLESIIRDADCSHFSDKNYMAISELLRDEWEVTLNRKLTDLEWNIENRDMLTRCHRYFTDHAKKKWQKQKDVNIALVQEQIHFFTAAEEKAASKKKKNDKSEKDEKPERGIETMFRVTLNNHTKLSQIADSKANILLSVNAIIISISLSTLIPKLDSPRNAHLIIPTFILILFSVVSIIFAILSTKPKVTGGSFTRKQIVDQKVNLLFFGNFYKMPVEEYQWAMNEMMKDKDYLYGSMVKDLYYLGLVLHRKYTLLRITYNIFMCEIIISVGAFAYAFYSIRA</sequence>
<dbReference type="OrthoDB" id="5728337at2"/>
<feature type="transmembrane region" description="Helical" evidence="8">
    <location>
        <begin position="371"/>
        <end position="392"/>
    </location>
</feature>
<dbReference type="InterPro" id="IPR056471">
    <property type="entry name" value="HD-CE"/>
</dbReference>
<gene>
    <name evidence="10" type="ORF">SAMN04487935_0116</name>
</gene>
<evidence type="ECO:0000256" key="3">
    <source>
        <dbReference type="ARBA" id="ARBA00022692"/>
    </source>
</evidence>